<accession>A0ABQ9GSL9</accession>
<comment type="caution">
    <text evidence="2">The sequence shown here is derived from an EMBL/GenBank/DDBJ whole genome shotgun (WGS) entry which is preliminary data.</text>
</comment>
<gene>
    <name evidence="2" type="ORF">PR048_022891</name>
</gene>
<feature type="region of interest" description="Disordered" evidence="1">
    <location>
        <begin position="361"/>
        <end position="422"/>
    </location>
</feature>
<dbReference type="EMBL" id="JARBHB010000009">
    <property type="protein sequence ID" value="KAJ8875001.1"/>
    <property type="molecule type" value="Genomic_DNA"/>
</dbReference>
<organism evidence="2 3">
    <name type="scientific">Dryococelus australis</name>
    <dbReference type="NCBI Taxonomy" id="614101"/>
    <lineage>
        <taxon>Eukaryota</taxon>
        <taxon>Metazoa</taxon>
        <taxon>Ecdysozoa</taxon>
        <taxon>Arthropoda</taxon>
        <taxon>Hexapoda</taxon>
        <taxon>Insecta</taxon>
        <taxon>Pterygota</taxon>
        <taxon>Neoptera</taxon>
        <taxon>Polyneoptera</taxon>
        <taxon>Phasmatodea</taxon>
        <taxon>Verophasmatodea</taxon>
        <taxon>Anareolatae</taxon>
        <taxon>Phasmatidae</taxon>
        <taxon>Eurycanthinae</taxon>
        <taxon>Dryococelus</taxon>
    </lineage>
</organism>
<proteinExistence type="predicted"/>
<reference evidence="2 3" key="1">
    <citation type="submission" date="2023-02" db="EMBL/GenBank/DDBJ databases">
        <title>LHISI_Scaffold_Assembly.</title>
        <authorList>
            <person name="Stuart O.P."/>
            <person name="Cleave R."/>
            <person name="Magrath M.J.L."/>
            <person name="Mikheyev A.S."/>
        </authorList>
    </citation>
    <scope>NUCLEOTIDE SEQUENCE [LARGE SCALE GENOMIC DNA]</scope>
    <source>
        <strain evidence="2">Daus_M_001</strain>
        <tissue evidence="2">Leg muscle</tissue>
    </source>
</reference>
<name>A0ABQ9GSL9_9NEOP</name>
<evidence type="ECO:0000313" key="2">
    <source>
        <dbReference type="EMBL" id="KAJ8875001.1"/>
    </source>
</evidence>
<feature type="compositionally biased region" description="Basic and acidic residues" evidence="1">
    <location>
        <begin position="378"/>
        <end position="393"/>
    </location>
</feature>
<protein>
    <submittedName>
        <fullName evidence="2">Uncharacterized protein</fullName>
    </submittedName>
</protein>
<evidence type="ECO:0000256" key="1">
    <source>
        <dbReference type="SAM" id="MobiDB-lite"/>
    </source>
</evidence>
<keyword evidence="3" id="KW-1185">Reference proteome</keyword>
<dbReference type="Proteomes" id="UP001159363">
    <property type="component" value="Chromosome 8"/>
</dbReference>
<evidence type="ECO:0000313" key="3">
    <source>
        <dbReference type="Proteomes" id="UP001159363"/>
    </source>
</evidence>
<sequence length="440" mass="49415">MATLSGTAANEQTSEARVYTGLWSLAYRNTHSLKVISWLIDVAEANKTACPDSSSLGRRVSKVCKERTTAVHYHESCVVDHLASAQQLSITTSRALLTTLLAHNSCPLPRVVRCSDVGYTQTLQFWQRSKRRLENFVNNGTMVAEWLDCSPPTKANRVQSRPGRRIFSEISRFPRPFIAALLQTHIPVKSRPNLIEFLSRESSTRNYFGSSCYLRNTPSGEFLAFTFNTAFLPEGNYIYIEKLSISKSLGAYSEYGVELPYRTPEAMLQSLRSLPLMISILDAYPTTTKHRPIVVGAWSSEATRARVAQTRLLSPLHTGVSAVDSLAVAPRLAVMEFASWFLESLLLAQRRAYGAALECTSEVNRRSPRKPTDLVSSPRDESHMRRSRNDPRRKSNPVSPRFSARSPAMTPPRPPETEDPMEKLHKRIFNCFNNVTVSTE</sequence>